<comment type="caution">
    <text evidence="2">The sequence shown here is derived from an EMBL/GenBank/DDBJ whole genome shotgun (WGS) entry which is preliminary data.</text>
</comment>
<evidence type="ECO:0000313" key="2">
    <source>
        <dbReference type="EMBL" id="ESK56248.1"/>
    </source>
</evidence>
<evidence type="ECO:0008006" key="4">
    <source>
        <dbReference type="Google" id="ProtNLM"/>
    </source>
</evidence>
<dbReference type="RefSeq" id="WP_018677973.1">
    <property type="nucleotide sequence ID" value="NZ_AYEV01000010.1"/>
</dbReference>
<organism evidence="2 3">
    <name type="scientific">Acinetobacter tjernbergiae DSM 14971 = CIP 107465</name>
    <dbReference type="NCBI Taxonomy" id="1120928"/>
    <lineage>
        <taxon>Bacteria</taxon>
        <taxon>Pseudomonadati</taxon>
        <taxon>Pseudomonadota</taxon>
        <taxon>Gammaproteobacteria</taxon>
        <taxon>Moraxellales</taxon>
        <taxon>Moraxellaceae</taxon>
        <taxon>Acinetobacter</taxon>
    </lineage>
</organism>
<evidence type="ECO:0000256" key="1">
    <source>
        <dbReference type="SAM" id="SignalP"/>
    </source>
</evidence>
<dbReference type="STRING" id="202955.GCA_000759995_02345"/>
<dbReference type="AlphaFoldDB" id="V2UNF1"/>
<protein>
    <recommendedName>
        <fullName evidence="4">DUF4019 domain-containing protein</fullName>
    </recommendedName>
</protein>
<feature type="chain" id="PRO_5004710933" description="DUF4019 domain-containing protein" evidence="1">
    <location>
        <begin position="23"/>
        <end position="154"/>
    </location>
</feature>
<evidence type="ECO:0000313" key="3">
    <source>
        <dbReference type="Proteomes" id="UP000017404"/>
    </source>
</evidence>
<keyword evidence="3" id="KW-1185">Reference proteome</keyword>
<dbReference type="EMBL" id="AYEV01000010">
    <property type="protein sequence ID" value="ESK56248.1"/>
    <property type="molecule type" value="Genomic_DNA"/>
</dbReference>
<proteinExistence type="predicted"/>
<name>V2UNF1_9GAMM</name>
<dbReference type="Proteomes" id="UP000017404">
    <property type="component" value="Unassembled WGS sequence"/>
</dbReference>
<reference evidence="2 3" key="1">
    <citation type="submission" date="2013-10" db="EMBL/GenBank/DDBJ databases">
        <title>The Genome Sequence of Acinetobacter tjernbergiae CIP107465.</title>
        <authorList>
            <consortium name="The Broad Institute Genomics Platform"/>
            <consortium name="The Broad Institute Genome Sequencing Center for Infectious Disease"/>
            <person name="Cerqueira G."/>
            <person name="Feldgarden M."/>
            <person name="Courvalin P."/>
            <person name="Grillot-Courvalin C."/>
            <person name="Clermont D."/>
            <person name="Rocha E."/>
            <person name="Yoon E.-J."/>
            <person name="Nemec A."/>
            <person name="Young S.K."/>
            <person name="Zeng Q."/>
            <person name="Gargeya S."/>
            <person name="Fitzgerald M."/>
            <person name="Abouelleil A."/>
            <person name="Alvarado L."/>
            <person name="Berlin A.M."/>
            <person name="Chapman S.B."/>
            <person name="Gainer-Dewar J."/>
            <person name="Goldberg J."/>
            <person name="Gnerre S."/>
            <person name="Griggs A."/>
            <person name="Gujja S."/>
            <person name="Hansen M."/>
            <person name="Howarth C."/>
            <person name="Imamovic A."/>
            <person name="Ireland A."/>
            <person name="Larimer J."/>
            <person name="McCowan C."/>
            <person name="Murphy C."/>
            <person name="Pearson M."/>
            <person name="Poon T.W."/>
            <person name="Priest M."/>
            <person name="Roberts A."/>
            <person name="Saif S."/>
            <person name="Shea T."/>
            <person name="Sykes S."/>
            <person name="Wortman J."/>
            <person name="Nusbaum C."/>
            <person name="Birren B."/>
        </authorList>
    </citation>
    <scope>NUCLEOTIDE SEQUENCE [LARGE SCALE GENOMIC DNA]</scope>
    <source>
        <strain evidence="2 3">CIP 107465</strain>
    </source>
</reference>
<dbReference type="PATRIC" id="fig|1120928.5.peg.1276"/>
<gene>
    <name evidence="2" type="ORF">F990_01246</name>
</gene>
<keyword evidence="1" id="KW-0732">Signal</keyword>
<dbReference type="eggNOG" id="ENOG503000G">
    <property type="taxonomic scope" value="Bacteria"/>
</dbReference>
<sequence>MMTIKKFIYFLLCYLTTSLAFANNPTPKQFFNHYITLNENFDPALADLYADTAKIQIFRKYPHGLERSMALSGLQWKMLINKMMPIAKASNDRSKFSNIKITPIAKKYKIKADRFSTIKCYTDKGYYMVIEPKENGAFEIIEEYMETQPNSNCE</sequence>
<feature type="signal peptide" evidence="1">
    <location>
        <begin position="1"/>
        <end position="22"/>
    </location>
</feature>
<accession>V2UNF1</accession>